<keyword evidence="5 7" id="KW-0472">Membrane</keyword>
<dbReference type="PANTHER" id="PTHR30606:SF9">
    <property type="entry name" value="LIPID A BIOSYNTHESIS LAUROYLTRANSFERASE"/>
    <property type="match status" value="1"/>
</dbReference>
<keyword evidence="6" id="KW-0012">Acyltransferase</keyword>
<evidence type="ECO:0000313" key="9">
    <source>
        <dbReference type="Proteomes" id="UP001259982"/>
    </source>
</evidence>
<comment type="subcellular location">
    <subcellularLocation>
        <location evidence="1">Cell inner membrane</location>
    </subcellularLocation>
</comment>
<evidence type="ECO:0000256" key="6">
    <source>
        <dbReference type="ARBA" id="ARBA00023315"/>
    </source>
</evidence>
<evidence type="ECO:0000256" key="2">
    <source>
        <dbReference type="ARBA" id="ARBA00022475"/>
    </source>
</evidence>
<evidence type="ECO:0000256" key="7">
    <source>
        <dbReference type="SAM" id="Phobius"/>
    </source>
</evidence>
<keyword evidence="2" id="KW-1003">Cell membrane</keyword>
<dbReference type="RefSeq" id="WP_311659337.1">
    <property type="nucleotide sequence ID" value="NZ_JAVRHY010000010.1"/>
</dbReference>
<dbReference type="CDD" id="cd07984">
    <property type="entry name" value="LPLAT_LABLAT-like"/>
    <property type="match status" value="1"/>
</dbReference>
<organism evidence="8 9">
    <name type="scientific">Spectribacter acetivorans</name>
    <dbReference type="NCBI Taxonomy" id="3075603"/>
    <lineage>
        <taxon>Bacteria</taxon>
        <taxon>Pseudomonadati</taxon>
        <taxon>Pseudomonadota</taxon>
        <taxon>Gammaproteobacteria</taxon>
        <taxon>Salinisphaerales</taxon>
        <taxon>Salinisphaeraceae</taxon>
        <taxon>Spectribacter</taxon>
    </lineage>
</organism>
<keyword evidence="4" id="KW-0808">Transferase</keyword>
<evidence type="ECO:0000256" key="1">
    <source>
        <dbReference type="ARBA" id="ARBA00004533"/>
    </source>
</evidence>
<protein>
    <recommendedName>
        <fullName evidence="10">Kdo(2)-lipid IV(A) lauroyltransferase</fullName>
    </recommendedName>
</protein>
<proteinExistence type="predicted"/>
<evidence type="ECO:0000256" key="4">
    <source>
        <dbReference type="ARBA" id="ARBA00022679"/>
    </source>
</evidence>
<dbReference type="Pfam" id="PF03279">
    <property type="entry name" value="Lip_A_acyltrans"/>
    <property type="match status" value="1"/>
</dbReference>
<evidence type="ECO:0008006" key="10">
    <source>
        <dbReference type="Google" id="ProtNLM"/>
    </source>
</evidence>
<keyword evidence="9" id="KW-1185">Reference proteome</keyword>
<dbReference type="PROSITE" id="PS51257">
    <property type="entry name" value="PROKAR_LIPOPROTEIN"/>
    <property type="match status" value="1"/>
</dbReference>
<sequence length="313" mass="35533">MKHQGSLFALRHWPTWFGMGLGCLLGWLPYRLQMWLGRRLGDLAWWIVPYRRHVAATNLAMSFPELDADTRRRMLRDHFRSVGMGAMETLICWWAPAGKIERLTDMEGLQHLEAAAARGQGMLLLSAHFTSLELGVRMAQLYLKRLGIRTTAMYRPPHNAVVDTVMRKRREHHIGGASIPDSDVRGLLRALKRGDAVWYAADQKASNQFSADLTFFGQPARTSLATGRLVARGNAVVVPFFTLRRADNRGYRLLVQPPLEGFPSGDDEADAQRLNDMIEAAVREAPAQYFWLHQRYKREGVDPYRDAPKDPPG</sequence>
<keyword evidence="7" id="KW-0812">Transmembrane</keyword>
<dbReference type="Proteomes" id="UP001259982">
    <property type="component" value="Unassembled WGS sequence"/>
</dbReference>
<comment type="caution">
    <text evidence="8">The sequence shown here is derived from an EMBL/GenBank/DDBJ whole genome shotgun (WGS) entry which is preliminary data.</text>
</comment>
<dbReference type="PIRSF" id="PIRSF026649">
    <property type="entry name" value="MsbB"/>
    <property type="match status" value="1"/>
</dbReference>
<reference evidence="8 9" key="1">
    <citation type="submission" date="2023-09" db="EMBL/GenBank/DDBJ databases">
        <authorList>
            <person name="Rey-Velasco X."/>
        </authorList>
    </citation>
    <scope>NUCLEOTIDE SEQUENCE [LARGE SCALE GENOMIC DNA]</scope>
    <source>
        <strain evidence="8 9">P385</strain>
    </source>
</reference>
<evidence type="ECO:0000256" key="3">
    <source>
        <dbReference type="ARBA" id="ARBA00022519"/>
    </source>
</evidence>
<dbReference type="InterPro" id="IPR004960">
    <property type="entry name" value="LipA_acyltrans"/>
</dbReference>
<evidence type="ECO:0000256" key="5">
    <source>
        <dbReference type="ARBA" id="ARBA00023136"/>
    </source>
</evidence>
<feature type="transmembrane region" description="Helical" evidence="7">
    <location>
        <begin position="12"/>
        <end position="30"/>
    </location>
</feature>
<keyword evidence="3" id="KW-0997">Cell inner membrane</keyword>
<dbReference type="PANTHER" id="PTHR30606">
    <property type="entry name" value="LIPID A BIOSYNTHESIS LAUROYL ACYLTRANSFERASE"/>
    <property type="match status" value="1"/>
</dbReference>
<keyword evidence="7" id="KW-1133">Transmembrane helix</keyword>
<accession>A0ABU3B984</accession>
<name>A0ABU3B984_9GAMM</name>
<dbReference type="EMBL" id="JAVRHY010000010">
    <property type="protein sequence ID" value="MDT0619032.1"/>
    <property type="molecule type" value="Genomic_DNA"/>
</dbReference>
<gene>
    <name evidence="8" type="ORF">RM531_11155</name>
</gene>
<evidence type="ECO:0000313" key="8">
    <source>
        <dbReference type="EMBL" id="MDT0619032.1"/>
    </source>
</evidence>